<dbReference type="AlphaFoldDB" id="A0A8J7Z251"/>
<dbReference type="RefSeq" id="WP_162423785.1">
    <property type="nucleotide sequence ID" value="NZ_WVIE01000014.1"/>
</dbReference>
<dbReference type="InterPro" id="IPR029058">
    <property type="entry name" value="AB_hydrolase_fold"/>
</dbReference>
<proteinExistence type="predicted"/>
<accession>A0A8J7Z251</accession>
<dbReference type="GO" id="GO:0016787">
    <property type="term" value="F:hydrolase activity"/>
    <property type="evidence" value="ECO:0007669"/>
    <property type="project" value="UniProtKB-KW"/>
</dbReference>
<dbReference type="SUPFAM" id="SSF53474">
    <property type="entry name" value="alpha/beta-Hydrolases"/>
    <property type="match status" value="1"/>
</dbReference>
<dbReference type="EMBL" id="WVIE01000014">
    <property type="protein sequence ID" value="NDJ18264.1"/>
    <property type="molecule type" value="Genomic_DNA"/>
</dbReference>
<comment type="caution">
    <text evidence="1">The sequence shown here is derived from an EMBL/GenBank/DDBJ whole genome shotgun (WGS) entry which is preliminary data.</text>
</comment>
<keyword evidence="1" id="KW-0378">Hydrolase</keyword>
<sequence length="243" mass="27472">MTGSIEALWISASRSLKAFDHPLMGYLAGQTKLAQWEYCQTQDEGGSVDTAIALLHDYLQHHDPVHLIGHGISGIIALLYSRRYPEQVKSLTLLSVAAQPAVTWQAHYYVQRQLLPCSQTQVLGQMMISLFGRKLPYSVKDIITALRADLENAPSLHSLFKVGRLPQGGVAMPLLVCGSKTDPIVDPAALADWEAWFKPEDRQWQCLDGYHFFHYFHPQLVGEQILEFWQFQSARKSLLQLNR</sequence>
<protein>
    <submittedName>
        <fullName evidence="1">Alpha/beta hydrolase</fullName>
    </submittedName>
</protein>
<evidence type="ECO:0000313" key="1">
    <source>
        <dbReference type="EMBL" id="NDJ18264.1"/>
    </source>
</evidence>
<name>A0A8J7Z251_9CYAN</name>
<organism evidence="1 2">
    <name type="scientific">Myxacorys almedinensis A</name>
    <dbReference type="NCBI Taxonomy" id="2690445"/>
    <lineage>
        <taxon>Bacteria</taxon>
        <taxon>Bacillati</taxon>
        <taxon>Cyanobacteriota</taxon>
        <taxon>Cyanophyceae</taxon>
        <taxon>Leptolyngbyales</taxon>
        <taxon>Leptolyngbyaceae</taxon>
        <taxon>Myxacorys</taxon>
        <taxon>Myxacorys almedinensis</taxon>
    </lineage>
</organism>
<dbReference type="Proteomes" id="UP000646053">
    <property type="component" value="Unassembled WGS sequence"/>
</dbReference>
<evidence type="ECO:0000313" key="2">
    <source>
        <dbReference type="Proteomes" id="UP000646053"/>
    </source>
</evidence>
<reference evidence="1" key="1">
    <citation type="submission" date="2019-12" db="EMBL/GenBank/DDBJ databases">
        <title>High-Quality draft genome sequences of three cyanobacteria isolated from the limestone walls of the Old Cathedral of Coimbra.</title>
        <authorList>
            <person name="Tiago I."/>
            <person name="Soares F."/>
            <person name="Portugal A."/>
        </authorList>
    </citation>
    <scope>NUCLEOTIDE SEQUENCE</scope>
    <source>
        <strain evidence="1">A</strain>
    </source>
</reference>
<gene>
    <name evidence="1" type="ORF">GS601_13345</name>
</gene>
<keyword evidence="2" id="KW-1185">Reference proteome</keyword>
<dbReference type="Gene3D" id="3.40.50.1820">
    <property type="entry name" value="alpha/beta hydrolase"/>
    <property type="match status" value="1"/>
</dbReference>